<dbReference type="Proteomes" id="UP000218113">
    <property type="component" value="Unassembled WGS sequence"/>
</dbReference>
<feature type="transmembrane region" description="Helical" evidence="5">
    <location>
        <begin position="276"/>
        <end position="294"/>
    </location>
</feature>
<dbReference type="GO" id="GO:0004803">
    <property type="term" value="F:transposase activity"/>
    <property type="evidence" value="ECO:0007669"/>
    <property type="project" value="InterPro"/>
</dbReference>
<keyword evidence="5" id="KW-1133">Transmembrane helix</keyword>
<proteinExistence type="inferred from homology"/>
<dbReference type="GO" id="GO:0003677">
    <property type="term" value="F:DNA binding"/>
    <property type="evidence" value="ECO:0007669"/>
    <property type="project" value="UniProtKB-KW"/>
</dbReference>
<evidence type="ECO:0000256" key="5">
    <source>
        <dbReference type="SAM" id="Phobius"/>
    </source>
</evidence>
<dbReference type="InterPro" id="IPR002559">
    <property type="entry name" value="Transposase_11"/>
</dbReference>
<dbReference type="AlphaFoldDB" id="A0A2A4T618"/>
<keyword evidence="5" id="KW-0472">Membrane</keyword>
<feature type="domain" description="Transposase IS4-like" evidence="6">
    <location>
        <begin position="31"/>
        <end position="281"/>
    </location>
</feature>
<dbReference type="InterPro" id="IPR012337">
    <property type="entry name" value="RNaseH-like_sf"/>
</dbReference>
<dbReference type="PANTHER" id="PTHR33258">
    <property type="entry name" value="TRANSPOSASE INSL FOR INSERTION SEQUENCE ELEMENT IS186A-RELATED"/>
    <property type="match status" value="1"/>
</dbReference>
<evidence type="ECO:0000313" key="8">
    <source>
        <dbReference type="Proteomes" id="UP000218113"/>
    </source>
</evidence>
<comment type="caution">
    <text evidence="7">The sequence shown here is derived from an EMBL/GenBank/DDBJ whole genome shotgun (WGS) entry which is preliminary data.</text>
</comment>
<dbReference type="InterPro" id="IPR047952">
    <property type="entry name" value="Transpos_IS4"/>
</dbReference>
<dbReference type="PANTHER" id="PTHR33258:SF1">
    <property type="entry name" value="TRANSPOSASE INSL FOR INSERTION SEQUENCE ELEMENT IS186A-RELATED"/>
    <property type="match status" value="1"/>
</dbReference>
<sequence>MFVKAVFQHCLETLRKIDIQGVEPAVLEPFNQILCEDSSVCTLQPQLSSAFAGCGGKGTKAGVKLHVIEDLRQAKILDIEVTESKSTDAAHGQKIFDFIQSGDLVLRDLGYFSLAWFELIDRNYQAYYLSRLKVNTVLYLEAEGVDRINLPTYLSSIPKSQNTIDQWLYVGARKLHSRLIAYRLPETIAIHRKRVAKRKAQTKGRKLTKEQLTLLEFSFYITNVPKTMWSTEVIGTIYRLRWKIELTFKRWKGLLKLDYLQGTTANRIETILYSRLIAILLLQTLFTITAHRVYHYERRELSPHLFFQWFLINAKSFYLLLINNLKQQVEVLLWSPQLQLLCLQKRKRKTTWEQMEAEVPYLCSFPKRFPFKPLYTI</sequence>
<keyword evidence="4" id="KW-0233">DNA recombination</keyword>
<dbReference type="EMBL" id="NVSR01000027">
    <property type="protein sequence ID" value="PCI28729.1"/>
    <property type="molecule type" value="Genomic_DNA"/>
</dbReference>
<evidence type="ECO:0000256" key="1">
    <source>
        <dbReference type="ARBA" id="ARBA00010075"/>
    </source>
</evidence>
<comment type="similarity">
    <text evidence="1">Belongs to the transposase 11 family.</text>
</comment>
<reference evidence="8" key="1">
    <citation type="submission" date="2017-08" db="EMBL/GenBank/DDBJ databases">
        <title>A dynamic microbial community with high functional redundancy inhabits the cold, oxic subseafloor aquifer.</title>
        <authorList>
            <person name="Tully B.J."/>
            <person name="Wheat C.G."/>
            <person name="Glazer B.T."/>
            <person name="Huber J.A."/>
        </authorList>
    </citation>
    <scope>NUCLEOTIDE SEQUENCE [LARGE SCALE GENOMIC DNA]</scope>
</reference>
<dbReference type="NCBIfam" id="NF033592">
    <property type="entry name" value="transpos_IS4_1"/>
    <property type="match status" value="1"/>
</dbReference>
<keyword evidence="5" id="KW-0812">Transmembrane</keyword>
<organism evidence="7 8">
    <name type="scientific">SAR324 cluster bacterium</name>
    <dbReference type="NCBI Taxonomy" id="2024889"/>
    <lineage>
        <taxon>Bacteria</taxon>
        <taxon>Deltaproteobacteria</taxon>
        <taxon>SAR324 cluster</taxon>
    </lineage>
</organism>
<keyword evidence="3" id="KW-0238">DNA-binding</keyword>
<protein>
    <recommendedName>
        <fullName evidence="6">Transposase IS4-like domain-containing protein</fullName>
    </recommendedName>
</protein>
<dbReference type="SUPFAM" id="SSF53098">
    <property type="entry name" value="Ribonuclease H-like"/>
    <property type="match status" value="1"/>
</dbReference>
<evidence type="ECO:0000256" key="2">
    <source>
        <dbReference type="ARBA" id="ARBA00022578"/>
    </source>
</evidence>
<evidence type="ECO:0000313" key="7">
    <source>
        <dbReference type="EMBL" id="PCI28729.1"/>
    </source>
</evidence>
<feature type="transmembrane region" description="Helical" evidence="5">
    <location>
        <begin position="306"/>
        <end position="325"/>
    </location>
</feature>
<keyword evidence="2" id="KW-0815">Transposition</keyword>
<evidence type="ECO:0000259" key="6">
    <source>
        <dbReference type="Pfam" id="PF01609"/>
    </source>
</evidence>
<name>A0A2A4T618_9DELT</name>
<gene>
    <name evidence="7" type="ORF">COB67_05715</name>
</gene>
<dbReference type="GO" id="GO:0006313">
    <property type="term" value="P:DNA transposition"/>
    <property type="evidence" value="ECO:0007669"/>
    <property type="project" value="InterPro"/>
</dbReference>
<accession>A0A2A4T618</accession>
<evidence type="ECO:0000256" key="3">
    <source>
        <dbReference type="ARBA" id="ARBA00023125"/>
    </source>
</evidence>
<dbReference type="Pfam" id="PF01609">
    <property type="entry name" value="DDE_Tnp_1"/>
    <property type="match status" value="1"/>
</dbReference>
<evidence type="ECO:0000256" key="4">
    <source>
        <dbReference type="ARBA" id="ARBA00023172"/>
    </source>
</evidence>